<dbReference type="InterPro" id="IPR036052">
    <property type="entry name" value="TrpB-like_PALP_sf"/>
</dbReference>
<dbReference type="PANTHER" id="PTHR10314">
    <property type="entry name" value="CYSTATHIONINE BETA-SYNTHASE"/>
    <property type="match status" value="1"/>
</dbReference>
<dbReference type="PROSITE" id="PS00901">
    <property type="entry name" value="CYS_SYNTHASE"/>
    <property type="match status" value="1"/>
</dbReference>
<evidence type="ECO:0000256" key="5">
    <source>
        <dbReference type="ARBA" id="ARBA00022898"/>
    </source>
</evidence>
<evidence type="ECO:0000256" key="1">
    <source>
        <dbReference type="ARBA" id="ARBA00001933"/>
    </source>
</evidence>
<name>A0A5B9DD79_9ARCH</name>
<dbReference type="GeneID" id="41330801"/>
<dbReference type="EMBL" id="CP042905">
    <property type="protein sequence ID" value="QEE16991.1"/>
    <property type="molecule type" value="Genomic_DNA"/>
</dbReference>
<keyword evidence="4" id="KW-0808">Transferase</keyword>
<keyword evidence="3" id="KW-0028">Amino-acid biosynthesis</keyword>
<dbReference type="CDD" id="cd01561">
    <property type="entry name" value="CBS_like"/>
    <property type="match status" value="1"/>
</dbReference>
<dbReference type="FunFam" id="3.40.50.1100:FF:000006">
    <property type="entry name" value="Cysteine synthase"/>
    <property type="match status" value="1"/>
</dbReference>
<reference evidence="8 9" key="1">
    <citation type="journal article" date="2020" name="Nature">
        <title>Isolation of an archaeon at the prokaryote-eukaryote interface.</title>
        <authorList>
            <person name="Imachi H."/>
            <person name="Nobu M.K."/>
            <person name="Nakahara N."/>
            <person name="Morono Y."/>
            <person name="Ogawara M."/>
            <person name="Takaki Y."/>
            <person name="Takano Y."/>
            <person name="Uematsu K."/>
            <person name="Ikuta T."/>
            <person name="Ito M."/>
            <person name="Matsui Y."/>
            <person name="Miyazaki M."/>
            <person name="Murata K."/>
            <person name="Saito Y."/>
            <person name="Sakai S."/>
            <person name="Song C."/>
            <person name="Tasumi E."/>
            <person name="Yamanaka Y."/>
            <person name="Yamaguchi T."/>
            <person name="Kamagata Y."/>
            <person name="Tamaki H."/>
            <person name="Takai K."/>
        </authorList>
    </citation>
    <scope>NUCLEOTIDE SEQUENCE [LARGE SCALE GENOMIC DNA]</scope>
    <source>
        <strain evidence="8 9">MK-D1</strain>
    </source>
</reference>
<comment type="similarity">
    <text evidence="2">Belongs to the cysteine synthase/cystathionine beta-synthase family.</text>
</comment>
<organism evidence="8 9">
    <name type="scientific">Promethearchaeum syntrophicum</name>
    <dbReference type="NCBI Taxonomy" id="2594042"/>
    <lineage>
        <taxon>Archaea</taxon>
        <taxon>Promethearchaeati</taxon>
        <taxon>Promethearchaeota</taxon>
        <taxon>Promethearchaeia</taxon>
        <taxon>Promethearchaeales</taxon>
        <taxon>Promethearchaeaceae</taxon>
        <taxon>Promethearchaeum</taxon>
    </lineage>
</organism>
<evidence type="ECO:0000313" key="9">
    <source>
        <dbReference type="Proteomes" id="UP000321408"/>
    </source>
</evidence>
<dbReference type="Gene3D" id="3.40.50.1100">
    <property type="match status" value="2"/>
</dbReference>
<accession>A0A5B9DD79</accession>
<comment type="cofactor">
    <cofactor evidence="1">
        <name>pyridoxal 5'-phosphate</name>
        <dbReference type="ChEBI" id="CHEBI:597326"/>
    </cofactor>
</comment>
<dbReference type="AlphaFoldDB" id="A0A5B9DD79"/>
<dbReference type="InterPro" id="IPR001216">
    <property type="entry name" value="P-phosphate_BS"/>
</dbReference>
<dbReference type="RefSeq" id="WP_147663911.1">
    <property type="nucleotide sequence ID" value="NZ_CP042905.2"/>
</dbReference>
<dbReference type="SUPFAM" id="SSF53686">
    <property type="entry name" value="Tryptophan synthase beta subunit-like PLP-dependent enzymes"/>
    <property type="match status" value="1"/>
</dbReference>
<evidence type="ECO:0000256" key="6">
    <source>
        <dbReference type="ARBA" id="ARBA00023192"/>
    </source>
</evidence>
<evidence type="ECO:0000313" key="8">
    <source>
        <dbReference type="EMBL" id="QEE16991.1"/>
    </source>
</evidence>
<keyword evidence="6" id="KW-0198">Cysteine biosynthesis</keyword>
<evidence type="ECO:0000256" key="3">
    <source>
        <dbReference type="ARBA" id="ARBA00022605"/>
    </source>
</evidence>
<dbReference type="KEGG" id="psyt:DSAG12_02823"/>
<sequence>MKLNKNILETIGNTSLVQLHNVANPNHAKILVKLEMENPTGSMKDRMAQAMINEPEKDGRLKKGDTIIEYTGGSTGASLALVCTVKEYKLQIVTSDAFSQDKIEHMKALGAEITIVPSHGRGTTKELIEEMIETARKMSKAPNIYWTNQFNNKDALVGYYSLAEEIWEQTHGQIDAFVHSVGTAVSIKGTSSILQKFDPTIKIVAVEPKESPVLSGGSKGAHNIEGIGSGFIPPLWETHIADQIILVSTEEAIEMSKRLAREEGIFAGISSGANVVAALQIAKQLGPSATVVTLMVDSGLKYLNKSNF</sequence>
<proteinExistence type="inferred from homology"/>
<dbReference type="GO" id="GO:0006535">
    <property type="term" value="P:cysteine biosynthetic process from serine"/>
    <property type="evidence" value="ECO:0007669"/>
    <property type="project" value="InterPro"/>
</dbReference>
<dbReference type="GO" id="GO:0016740">
    <property type="term" value="F:transferase activity"/>
    <property type="evidence" value="ECO:0007669"/>
    <property type="project" value="UniProtKB-KW"/>
</dbReference>
<dbReference type="Proteomes" id="UP000321408">
    <property type="component" value="Chromosome"/>
</dbReference>
<keyword evidence="5" id="KW-0663">Pyridoxal phosphate</keyword>
<dbReference type="InterPro" id="IPR050214">
    <property type="entry name" value="Cys_Synth/Cystath_Beta-Synth"/>
</dbReference>
<evidence type="ECO:0000256" key="2">
    <source>
        <dbReference type="ARBA" id="ARBA00007103"/>
    </source>
</evidence>
<dbReference type="InterPro" id="IPR001926">
    <property type="entry name" value="TrpB-like_PALP"/>
</dbReference>
<protein>
    <submittedName>
        <fullName evidence="8">PLP-dependent cysteine synthase family protein</fullName>
    </submittedName>
</protein>
<feature type="domain" description="Tryptophan synthase beta chain-like PALP" evidence="7">
    <location>
        <begin position="8"/>
        <end position="295"/>
    </location>
</feature>
<gene>
    <name evidence="8" type="ORF">DSAG12_02823</name>
</gene>
<evidence type="ECO:0000256" key="4">
    <source>
        <dbReference type="ARBA" id="ARBA00022679"/>
    </source>
</evidence>
<evidence type="ECO:0000259" key="7">
    <source>
        <dbReference type="Pfam" id="PF00291"/>
    </source>
</evidence>
<keyword evidence="9" id="KW-1185">Reference proteome</keyword>
<dbReference type="OrthoDB" id="10138at2157"/>
<dbReference type="Pfam" id="PF00291">
    <property type="entry name" value="PALP"/>
    <property type="match status" value="1"/>
</dbReference>
<reference evidence="8 9" key="2">
    <citation type="journal article" date="2024" name="Int. J. Syst. Evol. Microbiol.">
        <title>Promethearchaeum syntrophicum gen. nov., sp. nov., an anaerobic, obligately syntrophic archaeon, the first isolate of the lineage 'Asgard' archaea, and proposal of the new archaeal phylum Promethearchaeota phyl. nov. and kingdom Promethearchaeati regn. nov.</title>
        <authorList>
            <person name="Imachi H."/>
            <person name="Nobu M.K."/>
            <person name="Kato S."/>
            <person name="Takaki Y."/>
            <person name="Miyazaki M."/>
            <person name="Miyata M."/>
            <person name="Ogawara M."/>
            <person name="Saito Y."/>
            <person name="Sakai S."/>
            <person name="Tahara Y.O."/>
            <person name="Takano Y."/>
            <person name="Tasumi E."/>
            <person name="Uematsu K."/>
            <person name="Yoshimura T."/>
            <person name="Itoh T."/>
            <person name="Ohkuma M."/>
            <person name="Takai K."/>
        </authorList>
    </citation>
    <scope>NUCLEOTIDE SEQUENCE [LARGE SCALE GENOMIC DNA]</scope>
    <source>
        <strain evidence="8 9">MK-D1</strain>
    </source>
</reference>